<evidence type="ECO:0000256" key="1">
    <source>
        <dbReference type="SAM" id="Phobius"/>
    </source>
</evidence>
<feature type="transmembrane region" description="Helical" evidence="1">
    <location>
        <begin position="6"/>
        <end position="27"/>
    </location>
</feature>
<evidence type="ECO:0000313" key="2">
    <source>
        <dbReference type="EMBL" id="OLU44943.1"/>
    </source>
</evidence>
<reference evidence="2 3" key="1">
    <citation type="submission" date="2016-11" db="EMBL/GenBank/DDBJ databases">
        <title>Description of two novel members of the family Erysipelotrichaceae: Ileibacterium lipovorans gen. nov., sp. nov. and Dubosiella newyorkensis, gen. nov., sp. nov.</title>
        <authorList>
            <person name="Cox L.M."/>
            <person name="Sohn J."/>
            <person name="Tyrrell K.L."/>
            <person name="Citron D.M."/>
            <person name="Lawson P.A."/>
            <person name="Patel N.B."/>
            <person name="Iizumi T."/>
            <person name="Perez-Perez G.I."/>
            <person name="Goldstein E.J."/>
            <person name="Blaser M.J."/>
        </authorList>
    </citation>
    <scope>NUCLEOTIDE SEQUENCE [LARGE SCALE GENOMIC DNA]</scope>
    <source>
        <strain evidence="2 3">NYU-BL-K8</strain>
    </source>
</reference>
<sequence length="61" mass="6574">MTLSAGGLGLVAGLVIALVLGGFWAWFVRSKKPNETVTIIGWGLVMALVLCAFFFDLYLPE</sequence>
<name>A0A1Q9YK38_9FIRM</name>
<feature type="transmembrane region" description="Helical" evidence="1">
    <location>
        <begin position="39"/>
        <end position="59"/>
    </location>
</feature>
<dbReference type="RefSeq" id="WP_075885387.1">
    <property type="nucleotide sequence ID" value="NZ_CAJTBG010000004.1"/>
</dbReference>
<keyword evidence="1" id="KW-0472">Membrane</keyword>
<dbReference type="Proteomes" id="UP000186758">
    <property type="component" value="Unassembled WGS sequence"/>
</dbReference>
<keyword evidence="1" id="KW-0812">Transmembrane</keyword>
<gene>
    <name evidence="2" type="ORF">BO223_06425</name>
</gene>
<accession>A0A1Q9YK38</accession>
<dbReference type="AlphaFoldDB" id="A0A1Q9YK38"/>
<proteinExistence type="predicted"/>
<organism evidence="2 3">
    <name type="scientific">Faecalibaculum rodentium</name>
    <dbReference type="NCBI Taxonomy" id="1702221"/>
    <lineage>
        <taxon>Bacteria</taxon>
        <taxon>Bacillati</taxon>
        <taxon>Bacillota</taxon>
        <taxon>Erysipelotrichia</taxon>
        <taxon>Erysipelotrichales</taxon>
        <taxon>Erysipelotrichaceae</taxon>
        <taxon>Faecalibaculum</taxon>
    </lineage>
</organism>
<comment type="caution">
    <text evidence="2">The sequence shown here is derived from an EMBL/GenBank/DDBJ whole genome shotgun (WGS) entry which is preliminary data.</text>
</comment>
<keyword evidence="1" id="KW-1133">Transmembrane helix</keyword>
<evidence type="ECO:0000313" key="3">
    <source>
        <dbReference type="Proteomes" id="UP000186758"/>
    </source>
</evidence>
<dbReference type="EMBL" id="MPJZ01000054">
    <property type="protein sequence ID" value="OLU44943.1"/>
    <property type="molecule type" value="Genomic_DNA"/>
</dbReference>
<protein>
    <submittedName>
        <fullName evidence="2">Uncharacterized protein</fullName>
    </submittedName>
</protein>